<evidence type="ECO:0000313" key="5">
    <source>
        <dbReference type="Proteomes" id="UP000095085"/>
    </source>
</evidence>
<sequence length="442" mass="49929">MSVPDIRLDLEETNYKPSLSAFPSSSSSTSSSSLNPRPRDHANRKRSNSQSQVVSQPSTTRTNTSKSNKYSLRDSDTSYLNKRSLNEYIITLTPLNDTFIEKRLHIPHSPEHLELGRPTGSKVKPDVTNGYFDSRVLSRKHASMYYDPALDKIMIKDLNSSNGTFVNDEKLGTEPVSVEEGDTINLGFYIQQESNHKQISAKVKNISIMANFLKTTNGTSSNNKGINKHSNGSAKINGALSALDKLQNSESYDFRHLNFIQDIFTHLPDQSTKRKNKKPIDGINDQLSFDSALFSDINPNVEETLLGLSNRGSTGIFNNSQITNPTNLDSIFGLLILNLSKVKQQNTTLKTLDQFIKNYQSKLNELNSSYISKEVDRRISKVREQVESEKMISNKLRYKNEELEKTHTAHSEKHKIQLEKLNEENEKLRKSLADELAKAEEL</sequence>
<dbReference type="AlphaFoldDB" id="A0A1E4RKK3"/>
<dbReference type="InterPro" id="IPR000253">
    <property type="entry name" value="FHA_dom"/>
</dbReference>
<dbReference type="SMART" id="SM00240">
    <property type="entry name" value="FHA"/>
    <property type="match status" value="1"/>
</dbReference>
<dbReference type="PROSITE" id="PS50006">
    <property type="entry name" value="FHA_DOMAIN"/>
    <property type="match status" value="1"/>
</dbReference>
<dbReference type="SUPFAM" id="SSF49879">
    <property type="entry name" value="SMAD/FHA domain"/>
    <property type="match status" value="1"/>
</dbReference>
<dbReference type="InterPro" id="IPR051176">
    <property type="entry name" value="Cent_Immune-Sig_Mod"/>
</dbReference>
<dbReference type="STRING" id="984485.A0A1E4RKK3"/>
<accession>A0A1E4RKK3</accession>
<evidence type="ECO:0000256" key="1">
    <source>
        <dbReference type="SAM" id="Coils"/>
    </source>
</evidence>
<feature type="compositionally biased region" description="Low complexity" evidence="2">
    <location>
        <begin position="18"/>
        <end position="33"/>
    </location>
</feature>
<dbReference type="Proteomes" id="UP000095085">
    <property type="component" value="Unassembled WGS sequence"/>
</dbReference>
<dbReference type="Gene3D" id="2.60.200.20">
    <property type="match status" value="1"/>
</dbReference>
<evidence type="ECO:0000259" key="3">
    <source>
        <dbReference type="PROSITE" id="PS50006"/>
    </source>
</evidence>
<feature type="region of interest" description="Disordered" evidence="2">
    <location>
        <begin position="1"/>
        <end position="75"/>
    </location>
</feature>
<proteinExistence type="predicted"/>
<keyword evidence="5" id="KW-1185">Reference proteome</keyword>
<protein>
    <recommendedName>
        <fullName evidence="3">FHA domain-containing protein</fullName>
    </recommendedName>
</protein>
<feature type="non-terminal residue" evidence="4">
    <location>
        <position position="442"/>
    </location>
</feature>
<dbReference type="PANTHER" id="PTHR15715:SF37">
    <property type="entry name" value="LD47843P"/>
    <property type="match status" value="1"/>
</dbReference>
<dbReference type="InterPro" id="IPR008984">
    <property type="entry name" value="SMAD_FHA_dom_sf"/>
</dbReference>
<dbReference type="GeneID" id="30993154"/>
<organism evidence="4 5">
    <name type="scientific">Hyphopichia burtonii NRRL Y-1933</name>
    <dbReference type="NCBI Taxonomy" id="984485"/>
    <lineage>
        <taxon>Eukaryota</taxon>
        <taxon>Fungi</taxon>
        <taxon>Dikarya</taxon>
        <taxon>Ascomycota</taxon>
        <taxon>Saccharomycotina</taxon>
        <taxon>Pichiomycetes</taxon>
        <taxon>Debaryomycetaceae</taxon>
        <taxon>Hyphopichia</taxon>
    </lineage>
</organism>
<feature type="domain" description="FHA" evidence="3">
    <location>
        <begin position="113"/>
        <end position="171"/>
    </location>
</feature>
<reference evidence="5" key="1">
    <citation type="submission" date="2016-05" db="EMBL/GenBank/DDBJ databases">
        <title>Comparative genomics of biotechnologically important yeasts.</title>
        <authorList>
            <consortium name="DOE Joint Genome Institute"/>
            <person name="Riley R."/>
            <person name="Haridas S."/>
            <person name="Wolfe K.H."/>
            <person name="Lopes M.R."/>
            <person name="Hittinger C.T."/>
            <person name="Goker M."/>
            <person name="Salamov A."/>
            <person name="Wisecaver J."/>
            <person name="Long T.M."/>
            <person name="Aerts A.L."/>
            <person name="Barry K."/>
            <person name="Choi C."/>
            <person name="Clum A."/>
            <person name="Coughlan A.Y."/>
            <person name="Deshpande S."/>
            <person name="Douglass A.P."/>
            <person name="Hanson S.J."/>
            <person name="Klenk H.-P."/>
            <person name="Labutti K."/>
            <person name="Lapidus A."/>
            <person name="Lindquist E."/>
            <person name="Lipzen A."/>
            <person name="Meier-Kolthoff J.P."/>
            <person name="Ohm R.A."/>
            <person name="Otillar R.P."/>
            <person name="Pangilinan J."/>
            <person name="Peng Y."/>
            <person name="Rokas A."/>
            <person name="Rosa C.A."/>
            <person name="Scheuner C."/>
            <person name="Sibirny A.A."/>
            <person name="Slot J.C."/>
            <person name="Stielow J.B."/>
            <person name="Sun H."/>
            <person name="Kurtzman C.P."/>
            <person name="Blackwell M."/>
            <person name="Grigoriev I.V."/>
            <person name="Jeffries T.W."/>
        </authorList>
    </citation>
    <scope>NUCLEOTIDE SEQUENCE [LARGE SCALE GENOMIC DNA]</scope>
    <source>
        <strain evidence="5">NRRL Y-1933</strain>
    </source>
</reference>
<feature type="coiled-coil region" evidence="1">
    <location>
        <begin position="411"/>
        <end position="442"/>
    </location>
</feature>
<keyword evidence="1" id="KW-0175">Coiled coil</keyword>
<dbReference type="GO" id="GO:0005737">
    <property type="term" value="C:cytoplasm"/>
    <property type="evidence" value="ECO:0007669"/>
    <property type="project" value="TreeGrafter"/>
</dbReference>
<dbReference type="OrthoDB" id="687730at2759"/>
<feature type="compositionally biased region" description="Basic and acidic residues" evidence="2">
    <location>
        <begin position="1"/>
        <end position="14"/>
    </location>
</feature>
<feature type="compositionally biased region" description="Low complexity" evidence="2">
    <location>
        <begin position="48"/>
        <end position="70"/>
    </location>
</feature>
<dbReference type="RefSeq" id="XP_020076874.1">
    <property type="nucleotide sequence ID" value="XM_020218604.1"/>
</dbReference>
<name>A0A1E4RKK3_9ASCO</name>
<evidence type="ECO:0000313" key="4">
    <source>
        <dbReference type="EMBL" id="ODV67807.1"/>
    </source>
</evidence>
<dbReference type="PANTHER" id="PTHR15715">
    <property type="entry name" value="CENTROSOMAL PROTEIN OF 170 KDA"/>
    <property type="match status" value="1"/>
</dbReference>
<gene>
    <name evidence="4" type="ORF">HYPBUDRAFT_107985</name>
</gene>
<evidence type="ECO:0000256" key="2">
    <source>
        <dbReference type="SAM" id="MobiDB-lite"/>
    </source>
</evidence>
<dbReference type="Pfam" id="PF00498">
    <property type="entry name" value="FHA"/>
    <property type="match status" value="1"/>
</dbReference>
<dbReference type="EMBL" id="KV454540">
    <property type="protein sequence ID" value="ODV67807.1"/>
    <property type="molecule type" value="Genomic_DNA"/>
</dbReference>